<evidence type="ECO:0000313" key="2">
    <source>
        <dbReference type="EMBL" id="KAF9023102.1"/>
    </source>
</evidence>
<dbReference type="EMBL" id="JADNRY010000984">
    <property type="protein sequence ID" value="KAF9023102.1"/>
    <property type="molecule type" value="Genomic_DNA"/>
</dbReference>
<evidence type="ECO:0000313" key="3">
    <source>
        <dbReference type="Proteomes" id="UP000772434"/>
    </source>
</evidence>
<protein>
    <submittedName>
        <fullName evidence="2">Uncharacterized protein</fullName>
    </submittedName>
</protein>
<name>A0A9P5TWJ8_9AGAR</name>
<keyword evidence="1" id="KW-0732">Signal</keyword>
<feature type="signal peptide" evidence="1">
    <location>
        <begin position="1"/>
        <end position="17"/>
    </location>
</feature>
<dbReference type="AlphaFoldDB" id="A0A9P5TWJ8"/>
<evidence type="ECO:0000256" key="1">
    <source>
        <dbReference type="SAM" id="SignalP"/>
    </source>
</evidence>
<proteinExistence type="predicted"/>
<reference evidence="2" key="1">
    <citation type="submission" date="2020-11" db="EMBL/GenBank/DDBJ databases">
        <authorList>
            <consortium name="DOE Joint Genome Institute"/>
            <person name="Ahrendt S."/>
            <person name="Riley R."/>
            <person name="Andreopoulos W."/>
            <person name="Labutti K."/>
            <person name="Pangilinan J."/>
            <person name="Ruiz-Duenas F.J."/>
            <person name="Barrasa J.M."/>
            <person name="Sanchez-Garcia M."/>
            <person name="Camarero S."/>
            <person name="Miyauchi S."/>
            <person name="Serrano A."/>
            <person name="Linde D."/>
            <person name="Babiker R."/>
            <person name="Drula E."/>
            <person name="Ayuso-Fernandez I."/>
            <person name="Pacheco R."/>
            <person name="Padilla G."/>
            <person name="Ferreira P."/>
            <person name="Barriuso J."/>
            <person name="Kellner H."/>
            <person name="Castanera R."/>
            <person name="Alfaro M."/>
            <person name="Ramirez L."/>
            <person name="Pisabarro A.G."/>
            <person name="Kuo A."/>
            <person name="Tritt A."/>
            <person name="Lipzen A."/>
            <person name="He G."/>
            <person name="Yan M."/>
            <person name="Ng V."/>
            <person name="Cullen D."/>
            <person name="Martin F."/>
            <person name="Rosso M.-N."/>
            <person name="Henrissat B."/>
            <person name="Hibbett D."/>
            <person name="Martinez A.T."/>
            <person name="Grigoriev I.V."/>
        </authorList>
    </citation>
    <scope>NUCLEOTIDE SEQUENCE</scope>
    <source>
        <strain evidence="2">AH 40177</strain>
    </source>
</reference>
<accession>A0A9P5TWJ8</accession>
<keyword evidence="3" id="KW-1185">Reference proteome</keyword>
<feature type="chain" id="PRO_5040429665" evidence="1">
    <location>
        <begin position="18"/>
        <end position="160"/>
    </location>
</feature>
<dbReference type="Proteomes" id="UP000772434">
    <property type="component" value="Unassembled WGS sequence"/>
</dbReference>
<gene>
    <name evidence="2" type="ORF">BDP27DRAFT_1457336</name>
</gene>
<sequence>MIFTSFLLLLFLINVDARPTDPHLEHRSDNPAPLLLGSTRLSYVYLPQDIVRHMQETENFLPVTVNRATSSLLEGTEIMDMAYPDPVAAMRALHPSDFGGYHECLISANKNSFINDNKHEMVFVNDQQALEHPEHYLKDFLRRSGIRDPDPIWFSKATNN</sequence>
<organism evidence="2 3">
    <name type="scientific">Rhodocollybia butyracea</name>
    <dbReference type="NCBI Taxonomy" id="206335"/>
    <lineage>
        <taxon>Eukaryota</taxon>
        <taxon>Fungi</taxon>
        <taxon>Dikarya</taxon>
        <taxon>Basidiomycota</taxon>
        <taxon>Agaricomycotina</taxon>
        <taxon>Agaricomycetes</taxon>
        <taxon>Agaricomycetidae</taxon>
        <taxon>Agaricales</taxon>
        <taxon>Marasmiineae</taxon>
        <taxon>Omphalotaceae</taxon>
        <taxon>Rhodocollybia</taxon>
    </lineage>
</organism>
<comment type="caution">
    <text evidence="2">The sequence shown here is derived from an EMBL/GenBank/DDBJ whole genome shotgun (WGS) entry which is preliminary data.</text>
</comment>